<reference evidence="6" key="1">
    <citation type="submission" date="2023-10" db="EMBL/GenBank/DDBJ databases">
        <title>Genome assembly of Pristionchus species.</title>
        <authorList>
            <person name="Yoshida K."/>
            <person name="Sommer R.J."/>
        </authorList>
    </citation>
    <scope>NUCLEOTIDE SEQUENCE</scope>
    <source>
        <strain evidence="6">RS0144</strain>
    </source>
</reference>
<dbReference type="AlphaFoldDB" id="A0AAV5SZ27"/>
<organism evidence="6 7">
    <name type="scientific">Pristionchus entomophagus</name>
    <dbReference type="NCBI Taxonomy" id="358040"/>
    <lineage>
        <taxon>Eukaryota</taxon>
        <taxon>Metazoa</taxon>
        <taxon>Ecdysozoa</taxon>
        <taxon>Nematoda</taxon>
        <taxon>Chromadorea</taxon>
        <taxon>Rhabditida</taxon>
        <taxon>Rhabditina</taxon>
        <taxon>Diplogasteromorpha</taxon>
        <taxon>Diplogasteroidea</taxon>
        <taxon>Neodiplogasteridae</taxon>
        <taxon>Pristionchus</taxon>
    </lineage>
</organism>
<evidence type="ECO:0000313" key="6">
    <source>
        <dbReference type="EMBL" id="GMS85539.1"/>
    </source>
</evidence>
<keyword evidence="3 5" id="KW-1133">Transmembrane helix</keyword>
<dbReference type="InterPro" id="IPR051068">
    <property type="entry name" value="MFS_Domain-Containing_Protein"/>
</dbReference>
<evidence type="ECO:0008006" key="8">
    <source>
        <dbReference type="Google" id="ProtNLM"/>
    </source>
</evidence>
<evidence type="ECO:0000256" key="4">
    <source>
        <dbReference type="ARBA" id="ARBA00023136"/>
    </source>
</evidence>
<name>A0AAV5SZ27_9BILA</name>
<feature type="non-terminal residue" evidence="6">
    <location>
        <position position="95"/>
    </location>
</feature>
<dbReference type="InterPro" id="IPR036259">
    <property type="entry name" value="MFS_trans_sf"/>
</dbReference>
<comment type="subcellular location">
    <subcellularLocation>
        <location evidence="1">Membrane</location>
        <topology evidence="1">Multi-pass membrane protein</topology>
    </subcellularLocation>
</comment>
<feature type="non-terminal residue" evidence="6">
    <location>
        <position position="1"/>
    </location>
</feature>
<gene>
    <name evidence="6" type="ORF">PENTCL1PPCAC_7714</name>
</gene>
<dbReference type="GO" id="GO:0005765">
    <property type="term" value="C:lysosomal membrane"/>
    <property type="evidence" value="ECO:0007669"/>
    <property type="project" value="TreeGrafter"/>
</dbReference>
<keyword evidence="4 5" id="KW-0472">Membrane</keyword>
<evidence type="ECO:0000313" key="7">
    <source>
        <dbReference type="Proteomes" id="UP001432027"/>
    </source>
</evidence>
<dbReference type="SUPFAM" id="SSF103473">
    <property type="entry name" value="MFS general substrate transporter"/>
    <property type="match status" value="1"/>
</dbReference>
<keyword evidence="7" id="KW-1185">Reference proteome</keyword>
<dbReference type="PANTHER" id="PTHR23510">
    <property type="entry name" value="INNER MEMBRANE TRANSPORT PROTEIN YAJR"/>
    <property type="match status" value="1"/>
</dbReference>
<evidence type="ECO:0000256" key="1">
    <source>
        <dbReference type="ARBA" id="ARBA00004141"/>
    </source>
</evidence>
<feature type="transmembrane region" description="Helical" evidence="5">
    <location>
        <begin position="75"/>
        <end position="94"/>
    </location>
</feature>
<accession>A0AAV5SZ27</accession>
<sequence length="95" mass="10397">EWKRPVVAIVISVLCNVESSMLALGEWPYMSTIDYDATSSFFGYATAASKAGHAVCALVFAIWAHKISAIKIPVLVGRLITLVACIMYIFVEFIP</sequence>
<evidence type="ECO:0000256" key="3">
    <source>
        <dbReference type="ARBA" id="ARBA00022989"/>
    </source>
</evidence>
<feature type="transmembrane region" description="Helical" evidence="5">
    <location>
        <begin position="41"/>
        <end position="63"/>
    </location>
</feature>
<evidence type="ECO:0000256" key="2">
    <source>
        <dbReference type="ARBA" id="ARBA00022692"/>
    </source>
</evidence>
<protein>
    <recommendedName>
        <fullName evidence="8">GDT1 family protein</fullName>
    </recommendedName>
</protein>
<proteinExistence type="predicted"/>
<dbReference type="Proteomes" id="UP001432027">
    <property type="component" value="Unassembled WGS sequence"/>
</dbReference>
<comment type="caution">
    <text evidence="6">The sequence shown here is derived from an EMBL/GenBank/DDBJ whole genome shotgun (WGS) entry which is preliminary data.</text>
</comment>
<dbReference type="EMBL" id="BTSX01000002">
    <property type="protein sequence ID" value="GMS85539.1"/>
    <property type="molecule type" value="Genomic_DNA"/>
</dbReference>
<keyword evidence="2 5" id="KW-0812">Transmembrane</keyword>
<dbReference type="PANTHER" id="PTHR23510:SF25">
    <property type="entry name" value="MFS DOMAIN-CONTAINING PROTEIN"/>
    <property type="match status" value="1"/>
</dbReference>
<evidence type="ECO:0000256" key="5">
    <source>
        <dbReference type="SAM" id="Phobius"/>
    </source>
</evidence>